<dbReference type="STRING" id="1193502.SHALO_2485"/>
<dbReference type="AlphaFoldDB" id="A0A1D7TMU9"/>
<dbReference type="EMBL" id="CP017111">
    <property type="protein sequence ID" value="AOO66244.1"/>
    <property type="molecule type" value="Genomic_DNA"/>
</dbReference>
<evidence type="ECO:0008006" key="4">
    <source>
        <dbReference type="Google" id="ProtNLM"/>
    </source>
</evidence>
<keyword evidence="1" id="KW-0732">Signal</keyword>
<gene>
    <name evidence="2" type="ORF">SHALO_2485</name>
</gene>
<dbReference type="PATRIC" id="fig|1193502.14.peg.2518"/>
<organism evidence="2 3">
    <name type="scientific">Sulfurospirillum halorespirans DSM 13726</name>
    <dbReference type="NCBI Taxonomy" id="1193502"/>
    <lineage>
        <taxon>Bacteria</taxon>
        <taxon>Pseudomonadati</taxon>
        <taxon>Campylobacterota</taxon>
        <taxon>Epsilonproteobacteria</taxon>
        <taxon>Campylobacterales</taxon>
        <taxon>Sulfurospirillaceae</taxon>
        <taxon>Sulfurospirillum</taxon>
    </lineage>
</organism>
<dbReference type="Gene3D" id="3.40.30.10">
    <property type="entry name" value="Glutaredoxin"/>
    <property type="match status" value="1"/>
</dbReference>
<evidence type="ECO:0000313" key="2">
    <source>
        <dbReference type="EMBL" id="AOO66244.1"/>
    </source>
</evidence>
<keyword evidence="3" id="KW-1185">Reference proteome</keyword>
<name>A0A1D7TMU9_9BACT</name>
<protein>
    <recommendedName>
        <fullName evidence="4">Thioredoxin</fullName>
    </recommendedName>
</protein>
<dbReference type="RefSeq" id="WP_069478800.1">
    <property type="nucleotide sequence ID" value="NZ_CP017111.1"/>
</dbReference>
<feature type="chain" id="PRO_5009099518" description="Thioredoxin" evidence="1">
    <location>
        <begin position="19"/>
        <end position="132"/>
    </location>
</feature>
<reference evidence="3" key="1">
    <citation type="submission" date="2016-08" db="EMBL/GenBank/DDBJ databases">
        <title>Complete genome sequence of the organohalide-respiring Epsilonproteobacterium Sulfurospirillum halorespirans.</title>
        <authorList>
            <person name="Goris T."/>
            <person name="Zimmermann J."/>
            <person name="Schenz B."/>
            <person name="Lemos M."/>
            <person name="Hackermueller J."/>
            <person name="Diekert G."/>
        </authorList>
    </citation>
    <scope>NUCLEOTIDE SEQUENCE [LARGE SCALE GENOMIC DNA]</scope>
    <source>
        <strain>DSM 13726</strain>
        <strain evidence="3">PCE-M2</strain>
    </source>
</reference>
<feature type="signal peptide" evidence="1">
    <location>
        <begin position="1"/>
        <end position="18"/>
    </location>
</feature>
<dbReference type="Pfam" id="PF13899">
    <property type="entry name" value="Thioredoxin_7"/>
    <property type="match status" value="1"/>
</dbReference>
<dbReference type="SUPFAM" id="SSF52833">
    <property type="entry name" value="Thioredoxin-like"/>
    <property type="match status" value="1"/>
</dbReference>
<evidence type="ECO:0000256" key="1">
    <source>
        <dbReference type="SAM" id="SignalP"/>
    </source>
</evidence>
<dbReference type="InterPro" id="IPR036249">
    <property type="entry name" value="Thioredoxin-like_sf"/>
</dbReference>
<accession>A0A1D7TMU9</accession>
<proteinExistence type="predicted"/>
<dbReference type="KEGG" id="shal:SHALO_2485"/>
<sequence>MKKIFALMFLLLGSLLLASDGPKLYHDYKSGFEAAQKENKMMMIMIHLKGCPECAYMENVVFKDEKVRAYMDANFVNVALEFRETEVPAKYPRIGVPTFYITDKEGNIVERQIGGTRSDRFLQFLEKAKSKG</sequence>
<dbReference type="Proteomes" id="UP000094609">
    <property type="component" value="Chromosome"/>
</dbReference>
<evidence type="ECO:0000313" key="3">
    <source>
        <dbReference type="Proteomes" id="UP000094609"/>
    </source>
</evidence>